<evidence type="ECO:0000313" key="5">
    <source>
        <dbReference type="Proteomes" id="UP000266239"/>
    </source>
</evidence>
<gene>
    <name evidence="1" type="ORF">DYB25_012868</name>
    <name evidence="4" type="ORF">DYB26_003951</name>
    <name evidence="2" type="ORF">DYB30_009700</name>
    <name evidence="3" type="ORF">DYB37_010315</name>
</gene>
<accession>A0A397DDI8</accession>
<reference evidence="5 6" key="1">
    <citation type="submission" date="2018-08" db="EMBL/GenBank/DDBJ databases">
        <title>Aphanomyces genome sequencing and annotation.</title>
        <authorList>
            <person name="Minardi D."/>
            <person name="Oidtmann B."/>
            <person name="Van Der Giezen M."/>
            <person name="Studholme D.J."/>
        </authorList>
    </citation>
    <scope>NUCLEOTIDE SEQUENCE [LARGE SCALE GENOMIC DNA]</scope>
    <source>
        <strain evidence="2 6">D2</strain>
        <strain evidence="3 7">Da</strain>
        <strain evidence="4 8">FDL457</strain>
        <strain evidence="1 5">Yx</strain>
    </source>
</reference>
<dbReference type="EMBL" id="QUTA01003156">
    <property type="protein sequence ID" value="RHY24738.1"/>
    <property type="molecule type" value="Genomic_DNA"/>
</dbReference>
<evidence type="ECO:0000313" key="6">
    <source>
        <dbReference type="Proteomes" id="UP000266643"/>
    </source>
</evidence>
<sequence length="105" mass="12053">MERYWEREAHLFQGFTADDIADVERHFAKVRIQFSMNPSLQSPDDQLSILNYRREIEDICQERFSLTFRGGLLEHGQQLLGTPFNATSGPGQHHDVVISSSATFL</sequence>
<dbReference type="Proteomes" id="UP000266239">
    <property type="component" value="Unassembled WGS sequence"/>
</dbReference>
<protein>
    <submittedName>
        <fullName evidence="2">Uncharacterized protein</fullName>
    </submittedName>
</protein>
<evidence type="ECO:0000313" key="7">
    <source>
        <dbReference type="Proteomes" id="UP000285430"/>
    </source>
</evidence>
<dbReference type="EMBL" id="QUTH01004732">
    <property type="protein sequence ID" value="RHZ12432.1"/>
    <property type="molecule type" value="Genomic_DNA"/>
</dbReference>
<evidence type="ECO:0000313" key="3">
    <source>
        <dbReference type="EMBL" id="RHZ12432.1"/>
    </source>
</evidence>
<name>A0A397DDI8_APHAT</name>
<dbReference type="Proteomes" id="UP000266643">
    <property type="component" value="Unassembled WGS sequence"/>
</dbReference>
<organism evidence="2 6">
    <name type="scientific">Aphanomyces astaci</name>
    <name type="common">Crayfish plague agent</name>
    <dbReference type="NCBI Taxonomy" id="112090"/>
    <lineage>
        <taxon>Eukaryota</taxon>
        <taxon>Sar</taxon>
        <taxon>Stramenopiles</taxon>
        <taxon>Oomycota</taxon>
        <taxon>Saprolegniomycetes</taxon>
        <taxon>Saprolegniales</taxon>
        <taxon>Verrucalvaceae</taxon>
        <taxon>Aphanomyces</taxon>
    </lineage>
</organism>
<evidence type="ECO:0000313" key="2">
    <source>
        <dbReference type="EMBL" id="RHY63048.1"/>
    </source>
</evidence>
<dbReference type="EMBL" id="QUTD01005264">
    <property type="protein sequence ID" value="RHY63048.1"/>
    <property type="molecule type" value="Genomic_DNA"/>
</dbReference>
<evidence type="ECO:0000313" key="1">
    <source>
        <dbReference type="EMBL" id="RHY24738.1"/>
    </source>
</evidence>
<dbReference type="Proteomes" id="UP000286510">
    <property type="component" value="Unassembled WGS sequence"/>
</dbReference>
<dbReference type="EMBL" id="QUTF01001909">
    <property type="protein sequence ID" value="RHZ42281.1"/>
    <property type="molecule type" value="Genomic_DNA"/>
</dbReference>
<comment type="caution">
    <text evidence="2">The sequence shown here is derived from an EMBL/GenBank/DDBJ whole genome shotgun (WGS) entry which is preliminary data.</text>
</comment>
<dbReference type="Proteomes" id="UP000285430">
    <property type="component" value="Unassembled WGS sequence"/>
</dbReference>
<proteinExistence type="predicted"/>
<dbReference type="AlphaFoldDB" id="A0A397DDI8"/>
<evidence type="ECO:0000313" key="8">
    <source>
        <dbReference type="Proteomes" id="UP000286510"/>
    </source>
</evidence>
<evidence type="ECO:0000313" key="4">
    <source>
        <dbReference type="EMBL" id="RHZ42281.1"/>
    </source>
</evidence>